<comment type="caution">
    <text evidence="1">The sequence shown here is derived from an EMBL/GenBank/DDBJ whole genome shotgun (WGS) entry which is preliminary data.</text>
</comment>
<organism evidence="1 2">
    <name type="scientific">Salinimicrobium oceani</name>
    <dbReference type="NCBI Taxonomy" id="2722702"/>
    <lineage>
        <taxon>Bacteria</taxon>
        <taxon>Pseudomonadati</taxon>
        <taxon>Bacteroidota</taxon>
        <taxon>Flavobacteriia</taxon>
        <taxon>Flavobacteriales</taxon>
        <taxon>Flavobacteriaceae</taxon>
        <taxon>Salinimicrobium</taxon>
    </lineage>
</organism>
<keyword evidence="2" id="KW-1185">Reference proteome</keyword>
<feature type="non-terminal residue" evidence="1">
    <location>
        <position position="1"/>
    </location>
</feature>
<protein>
    <submittedName>
        <fullName evidence="1">TonB-dependent receptor</fullName>
    </submittedName>
</protein>
<proteinExistence type="predicted"/>
<gene>
    <name evidence="1" type="ORF">HC175_18395</name>
</gene>
<keyword evidence="1" id="KW-0675">Receptor</keyword>
<dbReference type="EMBL" id="JAAVJR010000591">
    <property type="protein sequence ID" value="NJW54885.1"/>
    <property type="molecule type" value="Genomic_DNA"/>
</dbReference>
<accession>A0ABX1D3E9</accession>
<reference evidence="1 2" key="1">
    <citation type="submission" date="2020-03" db="EMBL/GenBank/DDBJ databases">
        <title>Salinimicrobium sp. nov, isolated from SCS.</title>
        <authorList>
            <person name="Cao W.R."/>
        </authorList>
    </citation>
    <scope>NUCLEOTIDE SEQUENCE [LARGE SCALE GENOMIC DNA]</scope>
    <source>
        <strain evidence="2">J15B91</strain>
    </source>
</reference>
<name>A0ABX1D3E9_9FLAO</name>
<dbReference type="SUPFAM" id="SSF56935">
    <property type="entry name" value="Porins"/>
    <property type="match status" value="1"/>
</dbReference>
<sequence length="153" mass="17778">EGILDMENEYERFNIRSKMNVDITDRFKTGMNVVFSNATRYAPENAAWFNAYFAVPILPVMDPSNTAAAPIQFANAQLLGYRSPQNPFPVMEYNENRIKIRKVLATIDFQYDIIEDKLDFKTTYSHNLTALEERYVNLPYTLGNNYEVRSSIR</sequence>
<evidence type="ECO:0000313" key="2">
    <source>
        <dbReference type="Proteomes" id="UP000703674"/>
    </source>
</evidence>
<feature type="non-terminal residue" evidence="1">
    <location>
        <position position="153"/>
    </location>
</feature>
<evidence type="ECO:0000313" key="1">
    <source>
        <dbReference type="EMBL" id="NJW54885.1"/>
    </source>
</evidence>
<dbReference type="Proteomes" id="UP000703674">
    <property type="component" value="Unassembled WGS sequence"/>
</dbReference>